<dbReference type="GeneID" id="17349890"/>
<dbReference type="PANTHER" id="PTHR22762">
    <property type="entry name" value="ALPHA-GLUCOSIDASE"/>
    <property type="match status" value="1"/>
</dbReference>
<dbReference type="SUPFAM" id="SSF51011">
    <property type="entry name" value="Glycosyl hydrolase domain"/>
    <property type="match status" value="1"/>
</dbReference>
<evidence type="ECO:0000313" key="2">
    <source>
        <dbReference type="EMBL" id="EFN50457.1"/>
    </source>
</evidence>
<feature type="domain" description="Glycosyl hydrolase family 31 C-terminal" evidence="1">
    <location>
        <begin position="51"/>
        <end position="112"/>
    </location>
</feature>
<proteinExistence type="predicted"/>
<dbReference type="OMA" id="RFDACPE"/>
<dbReference type="Gene3D" id="2.60.40.1180">
    <property type="entry name" value="Golgi alpha-mannosidase II"/>
    <property type="match status" value="1"/>
</dbReference>
<dbReference type="Proteomes" id="UP000008141">
    <property type="component" value="Unassembled WGS sequence"/>
</dbReference>
<dbReference type="Pfam" id="PF21365">
    <property type="entry name" value="Glyco_hydro_31_3rd"/>
    <property type="match status" value="1"/>
</dbReference>
<dbReference type="OrthoDB" id="526025at2759"/>
<gene>
    <name evidence="2" type="ORF">CHLNCDRAFT_143368</name>
</gene>
<dbReference type="InParanoid" id="E1ZUN8"/>
<evidence type="ECO:0000313" key="3">
    <source>
        <dbReference type="Proteomes" id="UP000008141"/>
    </source>
</evidence>
<name>E1ZUN8_CHLVA</name>
<dbReference type="GO" id="GO:0004553">
    <property type="term" value="F:hydrolase activity, hydrolyzing O-glycosyl compounds"/>
    <property type="evidence" value="ECO:0007669"/>
    <property type="project" value="TreeGrafter"/>
</dbReference>
<dbReference type="InterPro" id="IPR048395">
    <property type="entry name" value="Glyco_hydro_31_C"/>
</dbReference>
<protein>
    <recommendedName>
        <fullName evidence="1">Glycosyl hydrolase family 31 C-terminal domain-containing protein</fullName>
    </recommendedName>
</protein>
<organism evidence="3">
    <name type="scientific">Chlorella variabilis</name>
    <name type="common">Green alga</name>
    <dbReference type="NCBI Taxonomy" id="554065"/>
    <lineage>
        <taxon>Eukaryota</taxon>
        <taxon>Viridiplantae</taxon>
        <taxon>Chlorophyta</taxon>
        <taxon>core chlorophytes</taxon>
        <taxon>Trebouxiophyceae</taxon>
        <taxon>Chlorellales</taxon>
        <taxon>Chlorellaceae</taxon>
        <taxon>Chlorella clade</taxon>
        <taxon>Chlorella</taxon>
    </lineage>
</organism>
<keyword evidence="3" id="KW-1185">Reference proteome</keyword>
<reference evidence="2 3" key="1">
    <citation type="journal article" date="2010" name="Plant Cell">
        <title>The Chlorella variabilis NC64A genome reveals adaptation to photosymbiosis, coevolution with viruses, and cryptic sex.</title>
        <authorList>
            <person name="Blanc G."/>
            <person name="Duncan G."/>
            <person name="Agarkova I."/>
            <person name="Borodovsky M."/>
            <person name="Gurnon J."/>
            <person name="Kuo A."/>
            <person name="Lindquist E."/>
            <person name="Lucas S."/>
            <person name="Pangilinan J."/>
            <person name="Polle J."/>
            <person name="Salamov A."/>
            <person name="Terry A."/>
            <person name="Yamada T."/>
            <person name="Dunigan D.D."/>
            <person name="Grigoriev I.V."/>
            <person name="Claverie J.M."/>
            <person name="Van Etten J.L."/>
        </authorList>
    </citation>
    <scope>NUCLEOTIDE SEQUENCE [LARGE SCALE GENOMIC DNA]</scope>
    <source>
        <strain evidence="2 3">NC64A</strain>
    </source>
</reference>
<accession>E1ZUN8</accession>
<dbReference type="KEGG" id="cvr:CHLNCDRAFT_143368"/>
<dbReference type="EMBL" id="GL434150">
    <property type="protein sequence ID" value="EFN50457.1"/>
    <property type="molecule type" value="Genomic_DNA"/>
</dbReference>
<evidence type="ECO:0000259" key="1">
    <source>
        <dbReference type="Pfam" id="PF21365"/>
    </source>
</evidence>
<dbReference type="STRING" id="554065.E1ZUN8"/>
<dbReference type="PANTHER" id="PTHR22762:SF133">
    <property type="entry name" value="P-TYPE DOMAIN-CONTAINING PROTEIN"/>
    <property type="match status" value="1"/>
</dbReference>
<dbReference type="eggNOG" id="KOG1065">
    <property type="taxonomic scope" value="Eukaryota"/>
</dbReference>
<sequence length="114" mass="12985">MPLCQSYTRFDACPELYRWPSVAEVGRRVLALRYRLLPFYYTLVHAATETGAPIFRPLFLNFPGDPTTFPNSRQFMVGDSLLGTPVLEPNVTTVEGYFPAGVWYNLWDNSTVDT</sequence>
<dbReference type="RefSeq" id="XP_005842589.1">
    <property type="nucleotide sequence ID" value="XM_005842532.1"/>
</dbReference>
<feature type="non-terminal residue" evidence="2">
    <location>
        <position position="114"/>
    </location>
</feature>
<dbReference type="Gene3D" id="3.20.20.80">
    <property type="entry name" value="Glycosidases"/>
    <property type="match status" value="1"/>
</dbReference>
<dbReference type="InterPro" id="IPR013780">
    <property type="entry name" value="Glyco_hydro_b"/>
</dbReference>
<dbReference type="AlphaFoldDB" id="E1ZUN8"/>